<feature type="non-terminal residue" evidence="1">
    <location>
        <position position="80"/>
    </location>
</feature>
<evidence type="ECO:0000313" key="2">
    <source>
        <dbReference type="Proteomes" id="UP000789920"/>
    </source>
</evidence>
<accession>A0ACA9QDD7</accession>
<comment type="caution">
    <text evidence="1">The sequence shown here is derived from an EMBL/GenBank/DDBJ whole genome shotgun (WGS) entry which is preliminary data.</text>
</comment>
<reference evidence="1" key="1">
    <citation type="submission" date="2021-06" db="EMBL/GenBank/DDBJ databases">
        <authorList>
            <person name="Kallberg Y."/>
            <person name="Tangrot J."/>
            <person name="Rosling A."/>
        </authorList>
    </citation>
    <scope>NUCLEOTIDE SEQUENCE</scope>
    <source>
        <strain evidence="1">MA461A</strain>
    </source>
</reference>
<evidence type="ECO:0000313" key="1">
    <source>
        <dbReference type="EMBL" id="CAG8748043.1"/>
    </source>
</evidence>
<organism evidence="1 2">
    <name type="scientific">Racocetra persica</name>
    <dbReference type="NCBI Taxonomy" id="160502"/>
    <lineage>
        <taxon>Eukaryota</taxon>
        <taxon>Fungi</taxon>
        <taxon>Fungi incertae sedis</taxon>
        <taxon>Mucoromycota</taxon>
        <taxon>Glomeromycotina</taxon>
        <taxon>Glomeromycetes</taxon>
        <taxon>Diversisporales</taxon>
        <taxon>Gigasporaceae</taxon>
        <taxon>Racocetra</taxon>
    </lineage>
</organism>
<dbReference type="Proteomes" id="UP000789920">
    <property type="component" value="Unassembled WGS sequence"/>
</dbReference>
<proteinExistence type="predicted"/>
<protein>
    <submittedName>
        <fullName evidence="1">28748_t:CDS:1</fullName>
    </submittedName>
</protein>
<name>A0ACA9QDD7_9GLOM</name>
<sequence length="80" mass="9038">MQKNKCKPIDIGRSIVFEHCEVVRRNREDGKIAVGVVVAPFMDTFSPGAFEAAETAEDLMLLSDRHDVPFYILNVCLDRL</sequence>
<gene>
    <name evidence="1" type="ORF">RPERSI_LOCUS13882</name>
</gene>
<keyword evidence="2" id="KW-1185">Reference proteome</keyword>
<dbReference type="EMBL" id="CAJVQC010031286">
    <property type="protein sequence ID" value="CAG8748043.1"/>
    <property type="molecule type" value="Genomic_DNA"/>
</dbReference>